<evidence type="ECO:0000256" key="1">
    <source>
        <dbReference type="SAM" id="MobiDB-lite"/>
    </source>
</evidence>
<dbReference type="Proteomes" id="UP001162060">
    <property type="component" value="Unassembled WGS sequence"/>
</dbReference>
<sequence>MAASPAFANNDNCEESGVTGDATTGSAWAEISAKGAGVGELGVVAGNSDGESDPGKKMEMKTQGRRSKDIVVKRR</sequence>
<comment type="caution">
    <text evidence="2">The sequence shown here is derived from an EMBL/GenBank/DDBJ whole genome shotgun (WGS) entry which is preliminary data.</text>
</comment>
<evidence type="ECO:0000313" key="2">
    <source>
        <dbReference type="EMBL" id="CAK7901443.1"/>
    </source>
</evidence>
<feature type="compositionally biased region" description="Basic and acidic residues" evidence="1">
    <location>
        <begin position="53"/>
        <end position="75"/>
    </location>
</feature>
<organism evidence="2 3">
    <name type="scientific">Peronospora matthiolae</name>
    <dbReference type="NCBI Taxonomy" id="2874970"/>
    <lineage>
        <taxon>Eukaryota</taxon>
        <taxon>Sar</taxon>
        <taxon>Stramenopiles</taxon>
        <taxon>Oomycota</taxon>
        <taxon>Peronosporomycetes</taxon>
        <taxon>Peronosporales</taxon>
        <taxon>Peronosporaceae</taxon>
        <taxon>Peronospora</taxon>
    </lineage>
</organism>
<reference evidence="2" key="1">
    <citation type="submission" date="2024-01" db="EMBL/GenBank/DDBJ databases">
        <authorList>
            <person name="Webb A."/>
        </authorList>
    </citation>
    <scope>NUCLEOTIDE SEQUENCE</scope>
    <source>
        <strain evidence="2">Pm1</strain>
    </source>
</reference>
<feature type="region of interest" description="Disordered" evidence="1">
    <location>
        <begin position="1"/>
        <end position="24"/>
    </location>
</feature>
<proteinExistence type="predicted"/>
<feature type="region of interest" description="Disordered" evidence="1">
    <location>
        <begin position="42"/>
        <end position="75"/>
    </location>
</feature>
<dbReference type="AlphaFoldDB" id="A0AAV1T3Q2"/>
<name>A0AAV1T3Q2_9STRA</name>
<evidence type="ECO:0000313" key="3">
    <source>
        <dbReference type="Proteomes" id="UP001162060"/>
    </source>
</evidence>
<accession>A0AAV1T3Q2</accession>
<protein>
    <submittedName>
        <fullName evidence="2">Uncharacterized protein</fullName>
    </submittedName>
</protein>
<dbReference type="EMBL" id="CAKLBY020000024">
    <property type="protein sequence ID" value="CAK7901443.1"/>
    <property type="molecule type" value="Genomic_DNA"/>
</dbReference>
<gene>
    <name evidence="2" type="ORF">PM001_LOCUS2271</name>
</gene>